<gene>
    <name evidence="5" type="ORF">SAPINGB_P002952</name>
</gene>
<keyword evidence="2" id="KW-0689">Ribosomal protein</keyword>
<accession>A0A5E8BH75</accession>
<keyword evidence="3" id="KW-0687">Ribonucleoprotein</keyword>
<dbReference type="GO" id="GO:0006412">
    <property type="term" value="P:translation"/>
    <property type="evidence" value="ECO:0007669"/>
    <property type="project" value="InterPro"/>
</dbReference>
<proteinExistence type="inferred from homology"/>
<evidence type="ECO:0000313" key="6">
    <source>
        <dbReference type="Proteomes" id="UP000398389"/>
    </source>
</evidence>
<dbReference type="OrthoDB" id="413436at2759"/>
<dbReference type="FunFam" id="1.10.287.1480:FF:000001">
    <property type="entry name" value="30S ribosomal protein S14"/>
    <property type="match status" value="1"/>
</dbReference>
<reference evidence="5 6" key="1">
    <citation type="submission" date="2019-09" db="EMBL/GenBank/DDBJ databases">
        <authorList>
            <person name="Brejova B."/>
        </authorList>
    </citation>
    <scope>NUCLEOTIDE SEQUENCE [LARGE SCALE GENOMIC DNA]</scope>
</reference>
<evidence type="ECO:0000256" key="1">
    <source>
        <dbReference type="ARBA" id="ARBA00009083"/>
    </source>
</evidence>
<dbReference type="GO" id="GO:0003735">
    <property type="term" value="F:structural constituent of ribosome"/>
    <property type="evidence" value="ECO:0007669"/>
    <property type="project" value="InterPro"/>
</dbReference>
<evidence type="ECO:0000313" key="5">
    <source>
        <dbReference type="EMBL" id="VVT51004.1"/>
    </source>
</evidence>
<dbReference type="EMBL" id="CABVLU010000002">
    <property type="protein sequence ID" value="VVT51004.1"/>
    <property type="molecule type" value="Genomic_DNA"/>
</dbReference>
<dbReference type="NCBIfam" id="NF006477">
    <property type="entry name" value="PRK08881.1"/>
    <property type="match status" value="1"/>
</dbReference>
<dbReference type="InterPro" id="IPR018271">
    <property type="entry name" value="Ribosomal_uS14_CS"/>
</dbReference>
<organism evidence="5 6">
    <name type="scientific">Magnusiomyces paraingens</name>
    <dbReference type="NCBI Taxonomy" id="2606893"/>
    <lineage>
        <taxon>Eukaryota</taxon>
        <taxon>Fungi</taxon>
        <taxon>Dikarya</taxon>
        <taxon>Ascomycota</taxon>
        <taxon>Saccharomycotina</taxon>
        <taxon>Dipodascomycetes</taxon>
        <taxon>Dipodascales</taxon>
        <taxon>Dipodascaceae</taxon>
        <taxon>Magnusiomyces</taxon>
    </lineage>
</organism>
<protein>
    <recommendedName>
        <fullName evidence="4">37S ribosomal protein MRP2, mitochondrial</fullName>
    </recommendedName>
</protein>
<dbReference type="GO" id="GO:0005763">
    <property type="term" value="C:mitochondrial small ribosomal subunit"/>
    <property type="evidence" value="ECO:0007669"/>
    <property type="project" value="TreeGrafter"/>
</dbReference>
<evidence type="ECO:0000256" key="4">
    <source>
        <dbReference type="ARBA" id="ARBA00076896"/>
    </source>
</evidence>
<dbReference type="InterPro" id="IPR001209">
    <property type="entry name" value="Ribosomal_uS14"/>
</dbReference>
<dbReference type="PANTHER" id="PTHR19836">
    <property type="entry name" value="30S RIBOSOMAL PROTEIN S14"/>
    <property type="match status" value="1"/>
</dbReference>
<dbReference type="Pfam" id="PF00253">
    <property type="entry name" value="Ribosomal_S14"/>
    <property type="match status" value="1"/>
</dbReference>
<dbReference type="GeneID" id="43581770"/>
<name>A0A5E8BH75_9ASCO</name>
<dbReference type="SUPFAM" id="SSF57716">
    <property type="entry name" value="Glucocorticoid receptor-like (DNA-binding domain)"/>
    <property type="match status" value="1"/>
</dbReference>
<dbReference type="RefSeq" id="XP_031853561.1">
    <property type="nucleotide sequence ID" value="XM_031997670.1"/>
</dbReference>
<dbReference type="PANTHER" id="PTHR19836:SF19">
    <property type="entry name" value="SMALL RIBOSOMAL SUBUNIT PROTEIN US14M"/>
    <property type="match status" value="1"/>
</dbReference>
<dbReference type="Proteomes" id="UP000398389">
    <property type="component" value="Unassembled WGS sequence"/>
</dbReference>
<evidence type="ECO:0000256" key="3">
    <source>
        <dbReference type="ARBA" id="ARBA00023274"/>
    </source>
</evidence>
<sequence length="117" mass="13633">MPPRFPGFTRAHVPGGEWVKTRMVRDNFKRAKVAEEEVTRTSLRYISRNTTLPMRTRIEAQLQLVSMPNYTRTTQIKNRCVDSGYARSVIKEFRLCRMKFREKALAGELPGVKKASW</sequence>
<dbReference type="AlphaFoldDB" id="A0A5E8BH75"/>
<comment type="similarity">
    <text evidence="1">Belongs to the universal ribosomal protein uS14 family.</text>
</comment>
<keyword evidence="6" id="KW-1185">Reference proteome</keyword>
<evidence type="ECO:0000256" key="2">
    <source>
        <dbReference type="ARBA" id="ARBA00022980"/>
    </source>
</evidence>
<dbReference type="Gene3D" id="1.10.287.1480">
    <property type="match status" value="1"/>
</dbReference>
<dbReference type="PROSITE" id="PS00527">
    <property type="entry name" value="RIBOSOMAL_S14"/>
    <property type="match status" value="1"/>
</dbReference>